<dbReference type="InterPro" id="IPR035979">
    <property type="entry name" value="RBD_domain_sf"/>
</dbReference>
<gene>
    <name evidence="2" type="ORF">M422DRAFT_273321</name>
</gene>
<evidence type="ECO:0000256" key="1">
    <source>
        <dbReference type="SAM" id="MobiDB-lite"/>
    </source>
</evidence>
<evidence type="ECO:0008006" key="4">
    <source>
        <dbReference type="Google" id="ProtNLM"/>
    </source>
</evidence>
<feature type="region of interest" description="Disordered" evidence="1">
    <location>
        <begin position="96"/>
        <end position="121"/>
    </location>
</feature>
<dbReference type="Proteomes" id="UP000054279">
    <property type="component" value="Unassembled WGS sequence"/>
</dbReference>
<evidence type="ECO:0000313" key="2">
    <source>
        <dbReference type="EMBL" id="KIJ25691.1"/>
    </source>
</evidence>
<reference evidence="2 3" key="1">
    <citation type="submission" date="2014-06" db="EMBL/GenBank/DDBJ databases">
        <title>Evolutionary Origins and Diversification of the Mycorrhizal Mutualists.</title>
        <authorList>
            <consortium name="DOE Joint Genome Institute"/>
            <consortium name="Mycorrhizal Genomics Consortium"/>
            <person name="Kohler A."/>
            <person name="Kuo A."/>
            <person name="Nagy L.G."/>
            <person name="Floudas D."/>
            <person name="Copeland A."/>
            <person name="Barry K.W."/>
            <person name="Cichocki N."/>
            <person name="Veneault-Fourrey C."/>
            <person name="LaButti K."/>
            <person name="Lindquist E.A."/>
            <person name="Lipzen A."/>
            <person name="Lundell T."/>
            <person name="Morin E."/>
            <person name="Murat C."/>
            <person name="Riley R."/>
            <person name="Ohm R."/>
            <person name="Sun H."/>
            <person name="Tunlid A."/>
            <person name="Henrissat B."/>
            <person name="Grigoriev I.V."/>
            <person name="Hibbett D.S."/>
            <person name="Martin F."/>
        </authorList>
    </citation>
    <scope>NUCLEOTIDE SEQUENCE [LARGE SCALE GENOMIC DNA]</scope>
    <source>
        <strain evidence="2 3">SS14</strain>
    </source>
</reference>
<feature type="non-terminal residue" evidence="2">
    <location>
        <position position="121"/>
    </location>
</feature>
<sequence length="121" mass="13371">FAINGRPIKLDAARGQKTLQTGREERFPPSTTLYLGAFAGTAEDLLELIPQVKNRLVDFAQPGEGRNTFATFETIEDAAAAKRIISEARPTLNGRTVRASWAAGDKQKPRSQEQSPWRPAY</sequence>
<proteinExistence type="predicted"/>
<evidence type="ECO:0000313" key="3">
    <source>
        <dbReference type="Proteomes" id="UP000054279"/>
    </source>
</evidence>
<organism evidence="2 3">
    <name type="scientific">Sphaerobolus stellatus (strain SS14)</name>
    <dbReference type="NCBI Taxonomy" id="990650"/>
    <lineage>
        <taxon>Eukaryota</taxon>
        <taxon>Fungi</taxon>
        <taxon>Dikarya</taxon>
        <taxon>Basidiomycota</taxon>
        <taxon>Agaricomycotina</taxon>
        <taxon>Agaricomycetes</taxon>
        <taxon>Phallomycetidae</taxon>
        <taxon>Geastrales</taxon>
        <taxon>Sphaerobolaceae</taxon>
        <taxon>Sphaerobolus</taxon>
    </lineage>
</organism>
<dbReference type="EMBL" id="KN837402">
    <property type="protein sequence ID" value="KIJ25691.1"/>
    <property type="molecule type" value="Genomic_DNA"/>
</dbReference>
<protein>
    <recommendedName>
        <fullName evidence="4">RRM domain-containing protein</fullName>
    </recommendedName>
</protein>
<dbReference type="GO" id="GO:0003676">
    <property type="term" value="F:nucleic acid binding"/>
    <property type="evidence" value="ECO:0007669"/>
    <property type="project" value="InterPro"/>
</dbReference>
<dbReference type="HOGENOM" id="CLU_2043776_0_0_1"/>
<name>A0A0C9UJW4_SPHS4</name>
<keyword evidence="3" id="KW-1185">Reference proteome</keyword>
<dbReference type="SUPFAM" id="SSF54928">
    <property type="entry name" value="RNA-binding domain, RBD"/>
    <property type="match status" value="1"/>
</dbReference>
<dbReference type="AlphaFoldDB" id="A0A0C9UJW4"/>
<accession>A0A0C9UJW4</accession>